<proteinExistence type="predicted"/>
<feature type="region of interest" description="Disordered" evidence="1">
    <location>
        <begin position="387"/>
        <end position="421"/>
    </location>
</feature>
<reference evidence="2 3" key="1">
    <citation type="journal article" date="2009" name="Science">
        <title>Green evolution and dynamic adaptations revealed by genomes of the marine picoeukaryotes Micromonas.</title>
        <authorList>
            <person name="Worden A.Z."/>
            <person name="Lee J.H."/>
            <person name="Mock T."/>
            <person name="Rouze P."/>
            <person name="Simmons M.P."/>
            <person name="Aerts A.L."/>
            <person name="Allen A.E."/>
            <person name="Cuvelier M.L."/>
            <person name="Derelle E."/>
            <person name="Everett M.V."/>
            <person name="Foulon E."/>
            <person name="Grimwood J."/>
            <person name="Gundlach H."/>
            <person name="Henrissat B."/>
            <person name="Napoli C."/>
            <person name="McDonald S.M."/>
            <person name="Parker M.S."/>
            <person name="Rombauts S."/>
            <person name="Salamov A."/>
            <person name="Von Dassow P."/>
            <person name="Badger J.H."/>
            <person name="Coutinho P.M."/>
            <person name="Demir E."/>
            <person name="Dubchak I."/>
            <person name="Gentemann C."/>
            <person name="Eikrem W."/>
            <person name="Gready J.E."/>
            <person name="John U."/>
            <person name="Lanier W."/>
            <person name="Lindquist E.A."/>
            <person name="Lucas S."/>
            <person name="Mayer K.F."/>
            <person name="Moreau H."/>
            <person name="Not F."/>
            <person name="Otillar R."/>
            <person name="Panaud O."/>
            <person name="Pangilinan J."/>
            <person name="Paulsen I."/>
            <person name="Piegu B."/>
            <person name="Poliakov A."/>
            <person name="Robbens S."/>
            <person name="Schmutz J."/>
            <person name="Toulza E."/>
            <person name="Wyss T."/>
            <person name="Zelensky A."/>
            <person name="Zhou K."/>
            <person name="Armbrust E.V."/>
            <person name="Bhattacharya D."/>
            <person name="Goodenough U.W."/>
            <person name="Van de Peer Y."/>
            <person name="Grigoriev I.V."/>
        </authorList>
    </citation>
    <scope>NUCLEOTIDE SEQUENCE [LARGE SCALE GENOMIC DNA]</scope>
    <source>
        <strain evidence="2 3">CCMP1545</strain>
    </source>
</reference>
<sequence>MDAAAPVAPLPAPHLADALARRPRAAAKLVAAATIGPVRLADTYYVRRPIARLARAVSAVNLLDATDDVFSANARLIAREVWARFDDARRSLGAIDRAYDTSLAFATTFRTKAQRVRAEGIAHALAADALVTLVTPGLTFAPDAVPDALRRFDDASLDEAVFAEEESEDSASAADAELLSELSRRAVPTGPGNNVVPRGAYEKSLAFATSFRTRDERVRAEARAAAKAETAAKDVERMKSELAALKAPGDAVVPRGAYEASLAFATTFRTREQRLRAEGAAAAEHEAEIARRRRVAAVKIPRGAYARALKFTTGYRTAAQRIAAHASREGAEDAAPGAYEKSLAFATGFRTKKERLRAEARAHAVAADAIVRLNAAAATVFEHHDLEEEAQVEEENERPRARNNIVSSPAKRRAPRTPEEAEKIAKMADENGISYDEMEHLEYEWSKKAVWWDVAPEERWSAGIKAHAW</sequence>
<dbReference type="GeneID" id="9687734"/>
<name>C1N304_MICPC</name>
<feature type="compositionally biased region" description="Acidic residues" evidence="1">
    <location>
        <begin position="387"/>
        <end position="396"/>
    </location>
</feature>
<dbReference type="Proteomes" id="UP000001876">
    <property type="component" value="Unassembled WGS sequence"/>
</dbReference>
<gene>
    <name evidence="2" type="ORF">MICPUCDRAFT_48498</name>
</gene>
<accession>C1N304</accession>
<protein>
    <submittedName>
        <fullName evidence="2">Predicted protein</fullName>
    </submittedName>
</protein>
<dbReference type="RefSeq" id="XP_003062526.1">
    <property type="nucleotide sequence ID" value="XM_003062480.1"/>
</dbReference>
<dbReference type="KEGG" id="mpp:MICPUCDRAFT_48498"/>
<evidence type="ECO:0000313" key="3">
    <source>
        <dbReference type="Proteomes" id="UP000001876"/>
    </source>
</evidence>
<organism evidence="3">
    <name type="scientific">Micromonas pusilla (strain CCMP1545)</name>
    <name type="common">Picoplanktonic green alga</name>
    <dbReference type="NCBI Taxonomy" id="564608"/>
    <lineage>
        <taxon>Eukaryota</taxon>
        <taxon>Viridiplantae</taxon>
        <taxon>Chlorophyta</taxon>
        <taxon>Mamiellophyceae</taxon>
        <taxon>Mamiellales</taxon>
        <taxon>Mamiellaceae</taxon>
        <taxon>Micromonas</taxon>
    </lineage>
</organism>
<keyword evidence="3" id="KW-1185">Reference proteome</keyword>
<evidence type="ECO:0000313" key="2">
    <source>
        <dbReference type="EMBL" id="EEH53345.1"/>
    </source>
</evidence>
<evidence type="ECO:0000256" key="1">
    <source>
        <dbReference type="SAM" id="MobiDB-lite"/>
    </source>
</evidence>
<dbReference type="EMBL" id="GG663746">
    <property type="protein sequence ID" value="EEH53345.1"/>
    <property type="molecule type" value="Genomic_DNA"/>
</dbReference>
<dbReference type="AlphaFoldDB" id="C1N304"/>